<keyword evidence="1" id="KW-0479">Metal-binding</keyword>
<dbReference type="InterPro" id="IPR013087">
    <property type="entry name" value="Znf_C2H2_type"/>
</dbReference>
<dbReference type="PROSITE" id="PS50157">
    <property type="entry name" value="ZINC_FINGER_C2H2_2"/>
    <property type="match status" value="2"/>
</dbReference>
<keyword evidence="1" id="KW-0863">Zinc-finger</keyword>
<sequence length="320" mass="35807">MHYYYSYKPNANTLFLYGSLYTDEHLNAAGLQRNAASLQPTNVFSMQLNNGDHDPLAADMSFEQWLEQINMFAEYSDFNPDYYSEWGSLPLSGLPVDCPIFPSGSAAVLPMEEDDLLSYDPNAKPNHGVFPRNIDGDLLPFMPTPGSIPLTQADPNISEYALPEFSADGGWLFGPLVHSNDPRQDWLEAFSAQPLTPATEVSEEDPPHPGLDGSRSKFCVTLPDAQLPRPQQQKQSYPQDLPSPPEAYPPGPYCTSCNLPFGRHADLRRHLETTKNHRKSTPAYRCTPCKRTFTRLDSLNRHLSSKKCRTGRAHDDHGAH</sequence>
<organism evidence="4 5">
    <name type="scientific">Syncephalastrum racemosum</name>
    <name type="common">Filamentous fungus</name>
    <dbReference type="NCBI Taxonomy" id="13706"/>
    <lineage>
        <taxon>Eukaryota</taxon>
        <taxon>Fungi</taxon>
        <taxon>Fungi incertae sedis</taxon>
        <taxon>Mucoromycota</taxon>
        <taxon>Mucoromycotina</taxon>
        <taxon>Mucoromycetes</taxon>
        <taxon>Mucorales</taxon>
        <taxon>Syncephalastraceae</taxon>
        <taxon>Syncephalastrum</taxon>
    </lineage>
</organism>
<dbReference type="Gene3D" id="3.30.160.60">
    <property type="entry name" value="Classic Zinc Finger"/>
    <property type="match status" value="1"/>
</dbReference>
<feature type="domain" description="C2H2-type" evidence="3">
    <location>
        <begin position="284"/>
        <end position="314"/>
    </location>
</feature>
<feature type="region of interest" description="Disordered" evidence="2">
    <location>
        <begin position="195"/>
        <end position="249"/>
    </location>
</feature>
<dbReference type="GO" id="GO:0008270">
    <property type="term" value="F:zinc ion binding"/>
    <property type="evidence" value="ECO:0007669"/>
    <property type="project" value="UniProtKB-KW"/>
</dbReference>
<gene>
    <name evidence="4" type="ORF">BCR43DRAFT_499739</name>
</gene>
<dbReference type="SUPFAM" id="SSF57667">
    <property type="entry name" value="beta-beta-alpha zinc fingers"/>
    <property type="match status" value="1"/>
</dbReference>
<reference evidence="4 5" key="1">
    <citation type="submission" date="2016-07" db="EMBL/GenBank/DDBJ databases">
        <title>Pervasive Adenine N6-methylation of Active Genes in Fungi.</title>
        <authorList>
            <consortium name="DOE Joint Genome Institute"/>
            <person name="Mondo S.J."/>
            <person name="Dannebaum R.O."/>
            <person name="Kuo R.C."/>
            <person name="Labutti K."/>
            <person name="Haridas S."/>
            <person name="Kuo A."/>
            <person name="Salamov A."/>
            <person name="Ahrendt S.R."/>
            <person name="Lipzen A."/>
            <person name="Sullivan W."/>
            <person name="Andreopoulos W.B."/>
            <person name="Clum A."/>
            <person name="Lindquist E."/>
            <person name="Daum C."/>
            <person name="Ramamoorthy G.K."/>
            <person name="Gryganskyi A."/>
            <person name="Culley D."/>
            <person name="Magnuson J.K."/>
            <person name="James T.Y."/>
            <person name="O'Malley M.A."/>
            <person name="Stajich J.E."/>
            <person name="Spatafora J.W."/>
            <person name="Visel A."/>
            <person name="Grigoriev I.V."/>
        </authorList>
    </citation>
    <scope>NUCLEOTIDE SEQUENCE [LARGE SCALE GENOMIC DNA]</scope>
    <source>
        <strain evidence="4 5">NRRL 2496</strain>
    </source>
</reference>
<evidence type="ECO:0000256" key="2">
    <source>
        <dbReference type="SAM" id="MobiDB-lite"/>
    </source>
</evidence>
<evidence type="ECO:0000313" key="4">
    <source>
        <dbReference type="EMBL" id="ORY89949.1"/>
    </source>
</evidence>
<feature type="compositionally biased region" description="Polar residues" evidence="2">
    <location>
        <begin position="229"/>
        <end position="238"/>
    </location>
</feature>
<evidence type="ECO:0000256" key="1">
    <source>
        <dbReference type="PROSITE-ProRule" id="PRU00042"/>
    </source>
</evidence>
<feature type="domain" description="C2H2-type" evidence="3">
    <location>
        <begin position="252"/>
        <end position="282"/>
    </location>
</feature>
<dbReference type="InterPro" id="IPR036236">
    <property type="entry name" value="Znf_C2H2_sf"/>
</dbReference>
<comment type="caution">
    <text evidence="4">The sequence shown here is derived from an EMBL/GenBank/DDBJ whole genome shotgun (WGS) entry which is preliminary data.</text>
</comment>
<accession>A0A1X2GZH5</accession>
<proteinExistence type="predicted"/>
<keyword evidence="5" id="KW-1185">Reference proteome</keyword>
<dbReference type="AlphaFoldDB" id="A0A1X2GZH5"/>
<dbReference type="Pfam" id="PF12874">
    <property type="entry name" value="zf-met"/>
    <property type="match status" value="1"/>
</dbReference>
<keyword evidence="1" id="KW-0862">Zinc</keyword>
<dbReference type="Proteomes" id="UP000242180">
    <property type="component" value="Unassembled WGS sequence"/>
</dbReference>
<evidence type="ECO:0000313" key="5">
    <source>
        <dbReference type="Proteomes" id="UP000242180"/>
    </source>
</evidence>
<dbReference type="OrthoDB" id="8922241at2759"/>
<dbReference type="InParanoid" id="A0A1X2GZH5"/>
<dbReference type="EMBL" id="MCGN01000013">
    <property type="protein sequence ID" value="ORY89949.1"/>
    <property type="molecule type" value="Genomic_DNA"/>
</dbReference>
<name>A0A1X2GZH5_SYNRA</name>
<evidence type="ECO:0000259" key="3">
    <source>
        <dbReference type="PROSITE" id="PS50157"/>
    </source>
</evidence>
<protein>
    <recommendedName>
        <fullName evidence="3">C2H2-type domain-containing protein</fullName>
    </recommendedName>
</protein>